<dbReference type="InterPro" id="IPR036928">
    <property type="entry name" value="AS_sf"/>
</dbReference>
<dbReference type="InterPro" id="IPR023631">
    <property type="entry name" value="Amidase_dom"/>
</dbReference>
<dbReference type="NCBIfam" id="NF006006">
    <property type="entry name" value="PRK08137.1"/>
    <property type="match status" value="1"/>
</dbReference>
<dbReference type="Proteomes" id="UP000176037">
    <property type="component" value="Unassembled WGS sequence"/>
</dbReference>
<dbReference type="STRING" id="1856405.BFC17_12270"/>
<protein>
    <submittedName>
        <fullName evidence="3">Amidase</fullName>
    </submittedName>
</protein>
<dbReference type="SUPFAM" id="SSF75304">
    <property type="entry name" value="Amidase signature (AS) enzymes"/>
    <property type="match status" value="1"/>
</dbReference>
<evidence type="ECO:0000256" key="1">
    <source>
        <dbReference type="SAM" id="SignalP"/>
    </source>
</evidence>
<evidence type="ECO:0000313" key="3">
    <source>
        <dbReference type="EMBL" id="OFI35531.1"/>
    </source>
</evidence>
<name>A0A1E8FHY0_9ALTE</name>
<proteinExistence type="predicted"/>
<organism evidence="3 4">
    <name type="scientific">Alteromonas lipolytica</name>
    <dbReference type="NCBI Taxonomy" id="1856405"/>
    <lineage>
        <taxon>Bacteria</taxon>
        <taxon>Pseudomonadati</taxon>
        <taxon>Pseudomonadota</taxon>
        <taxon>Gammaproteobacteria</taxon>
        <taxon>Alteromonadales</taxon>
        <taxon>Alteromonadaceae</taxon>
        <taxon>Alteromonas/Salinimonas group</taxon>
        <taxon>Alteromonas</taxon>
    </lineage>
</organism>
<keyword evidence="4" id="KW-1185">Reference proteome</keyword>
<feature type="chain" id="PRO_5009214270" evidence="1">
    <location>
        <begin position="23"/>
        <end position="540"/>
    </location>
</feature>
<sequence length="540" mass="56688">MAHKLVGIALLLTLLMSCASQTKPQTDSKWLDAPVAEQVAAIKRGELTSEGLVTGYLARIESLDKSGPTLNSILRLNANALAEAQKRDAALANGETPGPLHGIPVLLKDNIETLDMPTTAGSLALLDNVTRRDSPLVASLRKAGAIILGKTNLSEWANFRSEASISGWSAVGGLTRNPHMLSRSACGSSSGSGAAMAAGLASLAVGTETNGSIICPSAMNGIVGFKPTVGLIPRTHIVPISATQDTAGPMARSVGDAALMASVMAATDASDEVTLDTARPDSQSLLSLSGDITGLKIGVVRYRQGDNPQIIGAVDNAIQLLRTQGASVVEIAQFEQPKDFWEKSYLVLLAEFKTTINDYLFSSPARLPVRNLNELIGFNKTSKREMQLFDQSIFVQAAATEGMAGSDYQQALADIRMATRSQGIDKLLADYDVDVLIAPSNNPAFLIDAVYGDSAPKGFIGIGYLAAIAGYPHLTVPLTSVKGLPVGLSIIGGRWQDAKVLNAGLVFEQVSQFRLAPAFVPTGFDSAAMAGTALPYKAPQ</sequence>
<dbReference type="PROSITE" id="PS51257">
    <property type="entry name" value="PROKAR_LIPOPROTEIN"/>
    <property type="match status" value="1"/>
</dbReference>
<feature type="domain" description="Amidase" evidence="2">
    <location>
        <begin position="53"/>
        <end position="501"/>
    </location>
</feature>
<dbReference type="OrthoDB" id="9811471at2"/>
<evidence type="ECO:0000259" key="2">
    <source>
        <dbReference type="Pfam" id="PF01425"/>
    </source>
</evidence>
<comment type="caution">
    <text evidence="3">The sequence shown here is derived from an EMBL/GenBank/DDBJ whole genome shotgun (WGS) entry which is preliminary data.</text>
</comment>
<dbReference type="RefSeq" id="WP_070175275.1">
    <property type="nucleotide sequence ID" value="NZ_BMJR01000006.1"/>
</dbReference>
<dbReference type="EMBL" id="MJIC01000009">
    <property type="protein sequence ID" value="OFI35531.1"/>
    <property type="molecule type" value="Genomic_DNA"/>
</dbReference>
<dbReference type="PANTHER" id="PTHR42678">
    <property type="entry name" value="AMIDASE"/>
    <property type="match status" value="1"/>
</dbReference>
<dbReference type="AlphaFoldDB" id="A0A1E8FHY0"/>
<dbReference type="Pfam" id="PF01425">
    <property type="entry name" value="Amidase"/>
    <property type="match status" value="1"/>
</dbReference>
<dbReference type="Gene3D" id="3.90.1300.10">
    <property type="entry name" value="Amidase signature (AS) domain"/>
    <property type="match status" value="1"/>
</dbReference>
<keyword evidence="1" id="KW-0732">Signal</keyword>
<evidence type="ECO:0000313" key="4">
    <source>
        <dbReference type="Proteomes" id="UP000176037"/>
    </source>
</evidence>
<dbReference type="PANTHER" id="PTHR42678:SF34">
    <property type="entry name" value="OS04G0183300 PROTEIN"/>
    <property type="match status" value="1"/>
</dbReference>
<accession>A0A1E8FHY0</accession>
<reference evidence="3 4" key="1">
    <citation type="submission" date="2016-09" db="EMBL/GenBank/DDBJ databases">
        <title>Alteromonas lipolytica, a new species isolated from sea water.</title>
        <authorList>
            <person name="Wu Y.-H."/>
            <person name="Cheng H."/>
            <person name="Xu X.-W."/>
        </authorList>
    </citation>
    <scope>NUCLEOTIDE SEQUENCE [LARGE SCALE GENOMIC DNA]</scope>
    <source>
        <strain evidence="3 4">JW12</strain>
    </source>
</reference>
<feature type="signal peptide" evidence="1">
    <location>
        <begin position="1"/>
        <end position="22"/>
    </location>
</feature>
<gene>
    <name evidence="3" type="ORF">BFC17_12270</name>
</gene>